<dbReference type="InterPro" id="IPR002397">
    <property type="entry name" value="Cyt_P450_B"/>
</dbReference>
<evidence type="ECO:0000313" key="3">
    <source>
        <dbReference type="EMBL" id="MDP9828836.1"/>
    </source>
</evidence>
<gene>
    <name evidence="3" type="ORF">J2S57_004585</name>
</gene>
<accession>A0ABT9P807</accession>
<protein>
    <submittedName>
        <fullName evidence="3">Cytochrome P450</fullName>
    </submittedName>
</protein>
<dbReference type="EMBL" id="JAUSQZ010000001">
    <property type="protein sequence ID" value="MDP9828836.1"/>
    <property type="molecule type" value="Genomic_DNA"/>
</dbReference>
<dbReference type="SUPFAM" id="SSF48264">
    <property type="entry name" value="Cytochrome P450"/>
    <property type="match status" value="1"/>
</dbReference>
<dbReference type="PANTHER" id="PTHR46696:SF1">
    <property type="entry name" value="CYTOCHROME P450 YJIB-RELATED"/>
    <property type="match status" value="1"/>
</dbReference>
<dbReference type="PRINTS" id="PR00359">
    <property type="entry name" value="BP450"/>
</dbReference>
<keyword evidence="2" id="KW-0408">Iron</keyword>
<keyword evidence="2" id="KW-0479">Metal-binding</keyword>
<comment type="caution">
    <text evidence="3">The sequence shown here is derived from an EMBL/GenBank/DDBJ whole genome shotgun (WGS) entry which is preliminary data.</text>
</comment>
<dbReference type="Gene3D" id="1.10.630.10">
    <property type="entry name" value="Cytochrome P450"/>
    <property type="match status" value="1"/>
</dbReference>
<dbReference type="Proteomes" id="UP001235712">
    <property type="component" value="Unassembled WGS sequence"/>
</dbReference>
<reference evidence="3 4" key="1">
    <citation type="submission" date="2023-07" db="EMBL/GenBank/DDBJ databases">
        <title>Sequencing the genomes of 1000 actinobacteria strains.</title>
        <authorList>
            <person name="Klenk H.-P."/>
        </authorList>
    </citation>
    <scope>NUCLEOTIDE SEQUENCE [LARGE SCALE GENOMIC DNA]</scope>
    <source>
        <strain evidence="3 4">DSM 44388</strain>
    </source>
</reference>
<dbReference type="PRINTS" id="PR00385">
    <property type="entry name" value="P450"/>
</dbReference>
<evidence type="ECO:0000256" key="2">
    <source>
        <dbReference type="RuleBase" id="RU000461"/>
    </source>
</evidence>
<dbReference type="InterPro" id="IPR017972">
    <property type="entry name" value="Cyt_P450_CS"/>
</dbReference>
<evidence type="ECO:0000313" key="4">
    <source>
        <dbReference type="Proteomes" id="UP001235712"/>
    </source>
</evidence>
<organism evidence="3 4">
    <name type="scientific">Kineosporia succinea</name>
    <dbReference type="NCBI Taxonomy" id="84632"/>
    <lineage>
        <taxon>Bacteria</taxon>
        <taxon>Bacillati</taxon>
        <taxon>Actinomycetota</taxon>
        <taxon>Actinomycetes</taxon>
        <taxon>Kineosporiales</taxon>
        <taxon>Kineosporiaceae</taxon>
        <taxon>Kineosporia</taxon>
    </lineage>
</organism>
<dbReference type="PROSITE" id="PS00086">
    <property type="entry name" value="CYTOCHROME_P450"/>
    <property type="match status" value="1"/>
</dbReference>
<sequence>MLTAVETDVDGILRKIFLPAAQRDPHPWFARLRQDHPVLRTGDGLWMFSRYDDVATITRDPALQVKDATWFDAGTPGWRDHPGLRLLLCSMVFRNGSGHQRVRRALAPSFTPARLRNLAAVTRRATSQQLALLDQKPDLHRDFTVPIVQRTACALLGVPADDGPQLYDLVQPMLSLLDPFPGESTVERADTAADTLLPYLADLLESRRRERGPNLASDAAALPDDDALPAIFLGLAAGFDTTLSLLDHLIRSLAAAPALAANIAAHPQAIEAAIHESLRHDPPLHLITRVTARETVIGGARLEAGQEVMALIAAAHRDPSRFTAPDEFDPRRAPADLLAFSGGPHYCLGAQLAKLEASIVIPALLQRFPYLRPGAGARTNQRVTMPGWTSLPAVL</sequence>
<keyword evidence="2" id="KW-0560">Oxidoreductase</keyword>
<dbReference type="InterPro" id="IPR036396">
    <property type="entry name" value="Cyt_P450_sf"/>
</dbReference>
<dbReference type="Pfam" id="PF00067">
    <property type="entry name" value="p450"/>
    <property type="match status" value="1"/>
</dbReference>
<dbReference type="PANTHER" id="PTHR46696">
    <property type="entry name" value="P450, PUTATIVE (EUROFUNG)-RELATED"/>
    <property type="match status" value="1"/>
</dbReference>
<evidence type="ECO:0000256" key="1">
    <source>
        <dbReference type="ARBA" id="ARBA00010617"/>
    </source>
</evidence>
<dbReference type="InterPro" id="IPR001128">
    <property type="entry name" value="Cyt_P450"/>
</dbReference>
<keyword evidence="4" id="KW-1185">Reference proteome</keyword>
<keyword evidence="2" id="KW-0349">Heme</keyword>
<dbReference type="RefSeq" id="WP_307246424.1">
    <property type="nucleotide sequence ID" value="NZ_JAUSQZ010000001.1"/>
</dbReference>
<comment type="similarity">
    <text evidence="1 2">Belongs to the cytochrome P450 family.</text>
</comment>
<proteinExistence type="inferred from homology"/>
<name>A0ABT9P807_9ACTN</name>
<keyword evidence="2" id="KW-0503">Monooxygenase</keyword>